<accession>A0A8B4SA54</accession>
<keyword evidence="3" id="KW-1185">Reference proteome</keyword>
<name>A0A8B4SA54_COMTE</name>
<dbReference type="CDD" id="cd07012">
    <property type="entry name" value="PBP2_Bug_TTT"/>
    <property type="match status" value="1"/>
</dbReference>
<evidence type="ECO:0000313" key="2">
    <source>
        <dbReference type="EMBL" id="SUY79418.1"/>
    </source>
</evidence>
<sequence length="343" mass="36142">MGSSGQGQRRFDRVSRLPMLHRRTLLQSALGLGSLSIGGLGSAQAFPGKPITLVLPFSAGGISDVMARAIGQHVAQQLGKPVIVDNKPGAGGQIAASAVLQQAADGHTVYVAGTAMFAINPTLFRKFSYDPVKDFEPVTSLVTSPLVLVVSAASPVRTLSELVALSRSSKQGLTFASQGLGSIGHLLGELFRSKTGGGMSHVAYKGSVPALQDVMTNRVDFMFDPTSSTEALIRSKKLRALAIASERRSPQLPDVPTLAELGVSGVDAGVWFGAAVRSGTPATVVQTLNRALVAALREPDIQKRFESQGMQAYPQTPEQFKQFIHSEIARWAPLIQSSGAGID</sequence>
<dbReference type="Gene3D" id="3.40.190.10">
    <property type="entry name" value="Periplasmic binding protein-like II"/>
    <property type="match status" value="1"/>
</dbReference>
<comment type="caution">
    <text evidence="2">The sequence shown here is derived from an EMBL/GenBank/DDBJ whole genome shotgun (WGS) entry which is preliminary data.</text>
</comment>
<dbReference type="GO" id="GO:0016829">
    <property type="term" value="F:lyase activity"/>
    <property type="evidence" value="ECO:0007669"/>
    <property type="project" value="UniProtKB-KW"/>
</dbReference>
<evidence type="ECO:0000313" key="3">
    <source>
        <dbReference type="Proteomes" id="UP000255070"/>
    </source>
</evidence>
<dbReference type="SUPFAM" id="SSF53850">
    <property type="entry name" value="Periplasmic binding protein-like II"/>
    <property type="match status" value="1"/>
</dbReference>
<organism evidence="2 3">
    <name type="scientific">Comamonas testosteroni</name>
    <name type="common">Pseudomonas testosteroni</name>
    <dbReference type="NCBI Taxonomy" id="285"/>
    <lineage>
        <taxon>Bacteria</taxon>
        <taxon>Pseudomonadati</taxon>
        <taxon>Pseudomonadota</taxon>
        <taxon>Betaproteobacteria</taxon>
        <taxon>Burkholderiales</taxon>
        <taxon>Comamonadaceae</taxon>
        <taxon>Comamonas</taxon>
    </lineage>
</organism>
<dbReference type="Proteomes" id="UP000255070">
    <property type="component" value="Unassembled WGS sequence"/>
</dbReference>
<dbReference type="PIRSF" id="PIRSF017082">
    <property type="entry name" value="YflP"/>
    <property type="match status" value="1"/>
</dbReference>
<dbReference type="InterPro" id="IPR042100">
    <property type="entry name" value="Bug_dom1"/>
</dbReference>
<proteinExistence type="inferred from homology"/>
<protein>
    <submittedName>
        <fullName evidence="2">Argininosuccinate lyase</fullName>
    </submittedName>
</protein>
<dbReference type="PANTHER" id="PTHR42928">
    <property type="entry name" value="TRICARBOXYLATE-BINDING PROTEIN"/>
    <property type="match status" value="1"/>
</dbReference>
<dbReference type="InterPro" id="IPR005064">
    <property type="entry name" value="BUG"/>
</dbReference>
<dbReference type="PANTHER" id="PTHR42928:SF5">
    <property type="entry name" value="BLR1237 PROTEIN"/>
    <property type="match status" value="1"/>
</dbReference>
<keyword evidence="2" id="KW-0456">Lyase</keyword>
<reference evidence="2 3" key="1">
    <citation type="submission" date="2018-06" db="EMBL/GenBank/DDBJ databases">
        <authorList>
            <consortium name="Pathogen Informatics"/>
            <person name="Doyle S."/>
        </authorList>
    </citation>
    <scope>NUCLEOTIDE SEQUENCE [LARGE SCALE GENOMIC DNA]</scope>
    <source>
        <strain evidence="2 3">NCTC10698</strain>
    </source>
</reference>
<dbReference type="AlphaFoldDB" id="A0A8B4SA54"/>
<comment type="similarity">
    <text evidence="1">Belongs to the UPF0065 (bug) family.</text>
</comment>
<gene>
    <name evidence="2" type="ORF">NCTC10698_04357</name>
</gene>
<evidence type="ECO:0000256" key="1">
    <source>
        <dbReference type="ARBA" id="ARBA00006987"/>
    </source>
</evidence>
<dbReference type="Pfam" id="PF03401">
    <property type="entry name" value="TctC"/>
    <property type="match status" value="1"/>
</dbReference>
<dbReference type="Gene3D" id="3.40.190.150">
    <property type="entry name" value="Bordetella uptake gene, domain 1"/>
    <property type="match status" value="1"/>
</dbReference>
<dbReference type="EMBL" id="UFXL01000001">
    <property type="protein sequence ID" value="SUY79418.1"/>
    <property type="molecule type" value="Genomic_DNA"/>
</dbReference>